<dbReference type="InterPro" id="IPR017853">
    <property type="entry name" value="GH"/>
</dbReference>
<evidence type="ECO:0000256" key="13">
    <source>
        <dbReference type="RuleBase" id="RU361207"/>
    </source>
</evidence>
<dbReference type="Gene3D" id="3.20.20.80">
    <property type="entry name" value="Glycosidases"/>
    <property type="match status" value="2"/>
</dbReference>
<dbReference type="SUPFAM" id="SSF81296">
    <property type="entry name" value="E set domains"/>
    <property type="match status" value="1"/>
</dbReference>
<evidence type="ECO:0000256" key="9">
    <source>
        <dbReference type="ARBA" id="ARBA00023277"/>
    </source>
</evidence>
<comment type="similarity">
    <text evidence="3">Belongs to the glycosyl hydrolase 13 family.</text>
</comment>
<proteinExistence type="inferred from homology"/>
<dbReference type="InterPro" id="IPR013783">
    <property type="entry name" value="Ig-like_fold"/>
</dbReference>
<evidence type="ECO:0000256" key="11">
    <source>
        <dbReference type="ARBA" id="ARBA00031423"/>
    </source>
</evidence>
<dbReference type="NCBIfam" id="TIGR00217">
    <property type="entry name" value="malQ"/>
    <property type="match status" value="1"/>
</dbReference>
<dbReference type="InterPro" id="IPR014756">
    <property type="entry name" value="Ig_E-set"/>
</dbReference>
<dbReference type="InterPro" id="IPR013780">
    <property type="entry name" value="Glyco_hydro_b"/>
</dbReference>
<evidence type="ECO:0000256" key="10">
    <source>
        <dbReference type="ARBA" id="ARBA00023295"/>
    </source>
</evidence>
<dbReference type="NCBIfam" id="TIGR02100">
    <property type="entry name" value="glgX_debranch"/>
    <property type="match status" value="1"/>
</dbReference>
<dbReference type="Pfam" id="PF02446">
    <property type="entry name" value="Glyco_hydro_77"/>
    <property type="match status" value="1"/>
</dbReference>
<dbReference type="CDD" id="cd11326">
    <property type="entry name" value="AmyAc_Glg_debranch"/>
    <property type="match status" value="1"/>
</dbReference>
<evidence type="ECO:0000256" key="5">
    <source>
        <dbReference type="ARBA" id="ARBA00020295"/>
    </source>
</evidence>
<evidence type="ECO:0000256" key="7">
    <source>
        <dbReference type="ARBA" id="ARBA00022679"/>
    </source>
</evidence>
<dbReference type="GO" id="GO:0004134">
    <property type="term" value="F:4-alpha-glucanotransferase activity"/>
    <property type="evidence" value="ECO:0007669"/>
    <property type="project" value="UniProtKB-EC"/>
</dbReference>
<keyword evidence="10" id="KW-0326">Glycosidase</keyword>
<dbReference type="InterPro" id="IPR004193">
    <property type="entry name" value="Glyco_hydro_13_N"/>
</dbReference>
<name>A0A4U8YXS8_METTU</name>
<feature type="domain" description="Glycosyl hydrolase family 13 catalytic" evidence="14">
    <location>
        <begin position="159"/>
        <end position="561"/>
    </location>
</feature>
<evidence type="ECO:0000256" key="1">
    <source>
        <dbReference type="ARBA" id="ARBA00000439"/>
    </source>
</evidence>
<reference evidence="15 16" key="1">
    <citation type="submission" date="2019-03" db="EMBL/GenBank/DDBJ databases">
        <authorList>
            <person name="Kox A.R. M."/>
        </authorList>
    </citation>
    <scope>NUCLEOTIDE SEQUENCE [LARGE SCALE GENOMIC DNA]</scope>
    <source>
        <strain evidence="15">MTUNDRAET4 annotated genome</strain>
    </source>
</reference>
<keyword evidence="8" id="KW-0378">Hydrolase</keyword>
<evidence type="ECO:0000256" key="8">
    <source>
        <dbReference type="ARBA" id="ARBA00022801"/>
    </source>
</evidence>
<dbReference type="SUPFAM" id="SSF51011">
    <property type="entry name" value="Glycosyl hydrolase domain"/>
    <property type="match status" value="1"/>
</dbReference>
<protein>
    <recommendedName>
        <fullName evidence="5 13">4-alpha-glucanotransferase</fullName>
        <ecNumber evidence="4 13">2.4.1.25</ecNumber>
    </recommendedName>
    <alternativeName>
        <fullName evidence="11 13">Amylomaltase</fullName>
    </alternativeName>
    <alternativeName>
        <fullName evidence="12 13">Disproportionating enzyme</fullName>
    </alternativeName>
</protein>
<evidence type="ECO:0000256" key="4">
    <source>
        <dbReference type="ARBA" id="ARBA00012560"/>
    </source>
</evidence>
<dbReference type="PANTHER" id="PTHR43002">
    <property type="entry name" value="GLYCOGEN DEBRANCHING ENZYME"/>
    <property type="match status" value="1"/>
</dbReference>
<keyword evidence="7 13" id="KW-0808">Transferase</keyword>
<dbReference type="SUPFAM" id="SSF51445">
    <property type="entry name" value="(Trans)glycosidases"/>
    <property type="match status" value="2"/>
</dbReference>
<dbReference type="Pfam" id="PF02922">
    <property type="entry name" value="CBM_48"/>
    <property type="match status" value="1"/>
</dbReference>
<evidence type="ECO:0000313" key="16">
    <source>
        <dbReference type="Proteomes" id="UP000294360"/>
    </source>
</evidence>
<dbReference type="EC" id="2.4.1.25" evidence="4 13"/>
<keyword evidence="9 13" id="KW-0119">Carbohydrate metabolism</keyword>
<evidence type="ECO:0000256" key="12">
    <source>
        <dbReference type="ARBA" id="ARBA00031501"/>
    </source>
</evidence>
<dbReference type="InterPro" id="IPR044505">
    <property type="entry name" value="GlgX_Isoamylase_N_E_set"/>
</dbReference>
<dbReference type="CDD" id="cd02856">
    <property type="entry name" value="E_set_GDE_Isoamylase_N"/>
    <property type="match status" value="1"/>
</dbReference>
<dbReference type="InterPro" id="IPR011837">
    <property type="entry name" value="Glycogen_debranch_GlgX"/>
</dbReference>
<dbReference type="Gene3D" id="2.60.40.1180">
    <property type="entry name" value="Golgi alpha-mannosidase II"/>
    <property type="match status" value="1"/>
</dbReference>
<accession>A0A4U8YXS8</accession>
<dbReference type="GO" id="GO:0005980">
    <property type="term" value="P:glycogen catabolic process"/>
    <property type="evidence" value="ECO:0007669"/>
    <property type="project" value="InterPro"/>
</dbReference>
<keyword evidence="6 13" id="KW-0328">Glycosyltransferase</keyword>
<dbReference type="Proteomes" id="UP000294360">
    <property type="component" value="Chromosome"/>
</dbReference>
<dbReference type="OrthoDB" id="3236218at2"/>
<comment type="similarity">
    <text evidence="2 13">Belongs to the disproportionating enzyme family.</text>
</comment>
<evidence type="ECO:0000256" key="3">
    <source>
        <dbReference type="ARBA" id="ARBA00008061"/>
    </source>
</evidence>
<dbReference type="Gene3D" id="2.60.40.10">
    <property type="entry name" value="Immunoglobulins"/>
    <property type="match status" value="1"/>
</dbReference>
<evidence type="ECO:0000313" key="15">
    <source>
        <dbReference type="EMBL" id="VFU08182.1"/>
    </source>
</evidence>
<dbReference type="InterPro" id="IPR003385">
    <property type="entry name" value="Glyco_hydro_77"/>
</dbReference>
<evidence type="ECO:0000256" key="6">
    <source>
        <dbReference type="ARBA" id="ARBA00022676"/>
    </source>
</evidence>
<dbReference type="SMART" id="SM00642">
    <property type="entry name" value="Aamy"/>
    <property type="match status" value="1"/>
</dbReference>
<dbReference type="EMBL" id="LR536450">
    <property type="protein sequence ID" value="VFU08182.1"/>
    <property type="molecule type" value="Genomic_DNA"/>
</dbReference>
<evidence type="ECO:0000256" key="2">
    <source>
        <dbReference type="ARBA" id="ARBA00005684"/>
    </source>
</evidence>
<organism evidence="15 16">
    <name type="scientific">Methylocella tundrae</name>
    <dbReference type="NCBI Taxonomy" id="227605"/>
    <lineage>
        <taxon>Bacteria</taxon>
        <taxon>Pseudomonadati</taxon>
        <taxon>Pseudomonadota</taxon>
        <taxon>Alphaproteobacteria</taxon>
        <taxon>Hyphomicrobiales</taxon>
        <taxon>Beijerinckiaceae</taxon>
        <taxon>Methylocella</taxon>
    </lineage>
</organism>
<comment type="catalytic activity">
    <reaction evidence="1 13">
        <text>Transfers a segment of a (1-&gt;4)-alpha-D-glucan to a new position in an acceptor, which may be glucose or a (1-&gt;4)-alpha-D-glucan.</text>
        <dbReference type="EC" id="2.4.1.25"/>
    </reaction>
</comment>
<dbReference type="KEGG" id="mtun:MTUNDRAET4_1289"/>
<dbReference type="InterPro" id="IPR006047">
    <property type="entry name" value="GH13_cat_dom"/>
</dbReference>
<sequence>MMHGVGPRRAEPLGVFAEEGGINVAVAAGDAEAIFLSLFDEADRETARIKLPGRTGDVFHAHISGVGVGARYGLRAQGSFDPVQGRRFNAEKLLVDPYATRLDRPFKLHASLFDARIHGAAEDHADSGPFVPKAIVEAPVPLPQPRRPAVAWRDLIIYEMHVRGFTEAHPDIPEALRGTFAGLAHPAAIAHLTRLGVTAVELLPIAAWIDERHLPALGLSNYWGYNPIAFLAPDPRLAPGNWPEVRAAVAALQAAGIAVILDVVLNHTGESDDLGPTVCLRGLDNSAYRLEPDNLAIYENQAGCGNVLALERPQTLRLALEALRTAATRAGVDGFRYDLAPVLARAPDGFDPAHPFLAAVAQDPTLRDLIHIAEPWDLGLGGYQLGAFPAGWGEWNDKSRDAFRRFWRGDEGLKGTLATRLAGSADIFAPRHRALSRSINFVTAHDGFTLADLVAHTHKRNEANGEHNRDGSDDNLSWNCGAEGESIDPAIIARRKGDARALLATLIASRGTPMLCMGDELGRTQKGNNNAYAQDNSLTWVDWAGADAELIGFVSRLIRLRRTVGALSAEAPLTGAPSDPSGIPDVEWLNLNGSPLRPRDWHEPGSEALIAVFYDGGDKEQEASRAAVLLNRGFDAPQAQLPAPRDGHVWMLEIDSADPGAEGKPVADGRLSLAPRSAAILIETRARAAGRGGIDDHVLDALAEAAGVVSHWWDVEGRLHKVKAGAKQALLKSLDLSAVSTGEARARLAELSQERTFRPLPVATTISVGGDRTLRLGGALAGSQRPFALTIACEDGSIHEVEITPQLGRRGEALAPDGRRALICDIPLPELPLGRHEIMADAAPESSGHLAVVPGVAFLPTSLREGRVFGLAAQLYGLRREGPNERGDQGVGDFTCLRLLAEEAARAGAVTVGVNPLHALYPHDPERASPYHPSDRRFLDPLAIDAFDPPAQLLTDSVRAALSRLTPEATRLSGLRLVDYSAVSALKNRLFDVIHAAFRARRLAAPDDALVIAYERFVAGGGESLRRFAIFTAIERRIGGTLGQFGPELSAPHAPGIASFAAEHEDEIERANFLQFLADRQFAAAAQAGFEAGLSLGLYRDLAVGCAPDGAEAFSEASRLMQGVSIGAPPDPLGPKGQIWGLPPFDPRALARDGYASFGRLIAANMAYAGILRIDHVLGLKRLFLVPDGAEAADGAYLACPFDALMGQVMLESVRNNTAVVGEDLGTVPEGMREELAARNILSYRVMRFEREGADFVRPEDYPALAAACVATHDLPPLAGWWQGADLAEAATLGHLADEGQAFAARTEEKAELIEAVAGPEFSAREVDLDAPLTSATAAAVHEFIARSNAALVLVQTDDLAMETIPTNLPGTDRERPNWRRKIFSPVEGLFDLPAARAIIEAVRRQRTLSD</sequence>
<evidence type="ECO:0000259" key="14">
    <source>
        <dbReference type="SMART" id="SM00642"/>
    </source>
</evidence>
<gene>
    <name evidence="15" type="ORF">MTUNDRAET4_1289</name>
</gene>
<dbReference type="GO" id="GO:0004135">
    <property type="term" value="F:amylo-alpha-1,6-glucosidase activity"/>
    <property type="evidence" value="ECO:0007669"/>
    <property type="project" value="InterPro"/>
</dbReference>